<gene>
    <name evidence="2" type="ORF">ACTOB_006564</name>
</gene>
<name>A0ABY8W9L5_9ACTN</name>
<dbReference type="InterPro" id="IPR004155">
    <property type="entry name" value="PBS_lyase_HEAT"/>
</dbReference>
<reference evidence="2 3" key="1">
    <citation type="submission" date="2023-06" db="EMBL/GenBank/DDBJ databases">
        <authorList>
            <person name="Yushchuk O."/>
            <person name="Binda E."/>
            <person name="Ruckert-Reed C."/>
            <person name="Fedorenko V."/>
            <person name="Kalinowski J."/>
            <person name="Marinelli F."/>
        </authorList>
    </citation>
    <scope>NUCLEOTIDE SEQUENCE [LARGE SCALE GENOMIC DNA]</scope>
    <source>
        <strain evidence="2 3">NRRL 3884</strain>
    </source>
</reference>
<evidence type="ECO:0000313" key="3">
    <source>
        <dbReference type="Proteomes" id="UP001240150"/>
    </source>
</evidence>
<dbReference type="PROSITE" id="PS50837">
    <property type="entry name" value="NACHT"/>
    <property type="match status" value="1"/>
</dbReference>
<dbReference type="SMART" id="SM00567">
    <property type="entry name" value="EZ_HEAT"/>
    <property type="match status" value="8"/>
</dbReference>
<dbReference type="InterPro" id="IPR016024">
    <property type="entry name" value="ARM-type_fold"/>
</dbReference>
<dbReference type="Pfam" id="PF05729">
    <property type="entry name" value="NACHT"/>
    <property type="match status" value="1"/>
</dbReference>
<dbReference type="Pfam" id="PF13271">
    <property type="entry name" value="DUF4062"/>
    <property type="match status" value="1"/>
</dbReference>
<dbReference type="InterPro" id="IPR025139">
    <property type="entry name" value="DUF4062"/>
</dbReference>
<accession>A0ABY8W9L5</accession>
<dbReference type="InterPro" id="IPR027417">
    <property type="entry name" value="P-loop_NTPase"/>
</dbReference>
<dbReference type="PANTHER" id="PTHR12697">
    <property type="entry name" value="PBS LYASE HEAT-LIKE PROTEIN"/>
    <property type="match status" value="1"/>
</dbReference>
<organism evidence="2 3">
    <name type="scientific">Actinoplanes oblitus</name>
    <dbReference type="NCBI Taxonomy" id="3040509"/>
    <lineage>
        <taxon>Bacteria</taxon>
        <taxon>Bacillati</taxon>
        <taxon>Actinomycetota</taxon>
        <taxon>Actinomycetes</taxon>
        <taxon>Micromonosporales</taxon>
        <taxon>Micromonosporaceae</taxon>
        <taxon>Actinoplanes</taxon>
    </lineage>
</organism>
<dbReference type="Pfam" id="PF13646">
    <property type="entry name" value="HEAT_2"/>
    <property type="match status" value="3"/>
</dbReference>
<dbReference type="Gene3D" id="1.25.10.10">
    <property type="entry name" value="Leucine-rich Repeat Variant"/>
    <property type="match status" value="4"/>
</dbReference>
<evidence type="ECO:0000259" key="1">
    <source>
        <dbReference type="PROSITE" id="PS50837"/>
    </source>
</evidence>
<dbReference type="PANTHER" id="PTHR12697:SF5">
    <property type="entry name" value="DEOXYHYPUSINE HYDROXYLASE"/>
    <property type="match status" value="1"/>
</dbReference>
<feature type="domain" description="NACHT" evidence="1">
    <location>
        <begin position="322"/>
        <end position="451"/>
    </location>
</feature>
<sequence length="2173" mass="239659">MTEPAGQVHGDRSVGSAAGWVITGDRNIVVSMDGHVRPGAADGSDAETGSARPRVYLSSTVSDLRECRAEIRVALQQMGLDEAIMGAYAEQEDRPLDRCLADLCSADLYIGVQAWRYGPIPDGQERSVTELEYEAAGEAGLTRLIFVLDAEAHWAPALMDLHAIGPVTEFRERLQREHSCVQFSSASDLRAKASEAVAVWLRSRSVSWQSPYPSAVGEWNAYAARLIQQYRRLDLEALTPPDRDENLQIALRDVFVEPDVREEIPTAELPKEIQRRLEVAAETDIPDLPRGLDRALLEQMRDSRRKGRARPAFEALTAPVTRTCVVLGDPGAGKSTLARYLVLALAEGRTEGPLQHLAGWRPILIELRDYAVNSAEYETFPAYLNYLKRTEELGLDERTIESYLRDDGRVLVLFDGLDEVFNPRLREVVCRRIAGFAARFPKARVIVTSRSVGYRQRVLTDAGFAHYSVQDLTPVKIDTFLQRWYELVLGDRPAVAASRRERLGQAITESAPIRELAGNPLLLTILAIIGKHQELPRERWKVYDHAAGVLVQHWDVNKHLFDQDIEALAMREDDKKDLLRRLAIRMQAGSHGSAGNNLTDSDLAAEIKGYLQDRFLYEPGAADRIADAMMRQLRERNFIFARYGPRVYGFVHRALLDFFAASEIVTRFEKSRSLSENELIGQVFGERKEDPAWTEVLRLIAGMVDATVAGRIVDSLLNSPGSYRSSALDRRPPAAVALAAQCIAEIRNVNAAAGPAERTLEAVIDLIRTPDRSFDGDGRLKLLEKSIVPSLKSVAGWPGRDRILDWFVAQGQFTIAAPAAKVAARLVSALFPEDQPVRDLMHANAYGSIPEQREAALHALHAAWENDDDTVRALADARYDPSPSVRRSSLELLLTRWPQRAETHIVLQHGLYDHDSTVRRAAIEGLAQCGEAFPEAFSTVARALRSDAAHNVRVAAASTIASTWPAEPEVTPLLNSACDDPAWQVRQSALRLLVSLPDPDDTVLALVHRGLRDFDEDVRRTALELLASRWTELDGTVTAVRLAARDVDASVRRLAVTTMALRWSDHPDTAAVLDLALRDPDGDVRVTALTIRSDPISAPEEFAALLGGVVTNDPTPGVRRAALQRMVADVPEICEPALRRAMTDPHHTVRLAAVTAVNSLAHRMPDVLPLAIRLCSDIDDGVRLEAVKVAARFGEDRSGVKELLARMARVEDRNLRRVAIESVAARWPDDPLTRSILSEGRLDADASIRHTAYSISLMIADSEARRAELLTQAWTEPHPEIRALAATLNLAMTCAVSNRNASEASPREATGAHRRALLESVLLASHGAHDSATLAGVLRQACTDLDGSVRLLAYSGLALRRDTIPGVVEDITAACRDMSWEIRAAALAQLLAAWPEHPLTVAERERGVISIHDVVRMIALESLFVDPTTASFQRAAIASRTNDWSIRGLGWSTLCRRHISDPGLPRHIAETLMHPQQTIRQAAADAVCASWPDTPVALRALSGLAGDQQTFVRITALQNLAVAWPSHRVPAQTAFADLDASVARVAWDLSRPGRWPELRAGLPCDPSRTPDSLYRLLALEKSVLEDPTSASAHDLIIRGLTDSDPVVRQTAHRALTVAELDPAAHQAILTKAALHPNSDVRSAAIEARARLLDASEDDYQFFVNAFADTDATVRLAAFTALIELAPHRPEAFTIASQAVADPSYPVRVAALRLVVTYWGGGRRTVPILERTCCDPDEDVRRASLEGLVLLQPSSAATTVAVRAAHTDPNVTVHYFLQDLEKKLQVDEQKISSQRSPTAPESRISRIFELRRLCNTSTNDAKAREFVLVTLNHADWLTRRVGLDALTWLWPDAPETDELLSSALSDEEALIRHVAYARIVQRNPGSDTTLEILGDALNDPSEWIRRGAISWLALWTAHERVHELLISASRDPDSWAVVLATKALAARWPDADTTHAAVSRCGCSVFDIGQEILTRLASTDASLKYLTKDGLAALAVSGSDRATVVLANQWADNPAIAHLLRRLWDQKDHATRAAILQVMVQRQQDDPQARRLIDKALSDPCSGVRSIAFESLWASKQFSKDKIQLALQDDEREIRYTALIAKAISQKWSLTPADGIAAMAHATTPYEGYDIFSFVAPQATAANWSKSEILEAWDAASMVNSFQRSWLDWYLERA</sequence>
<dbReference type="InterPro" id="IPR007111">
    <property type="entry name" value="NACHT_NTPase"/>
</dbReference>
<proteinExistence type="predicted"/>
<dbReference type="SUPFAM" id="SSF52540">
    <property type="entry name" value="P-loop containing nucleoside triphosphate hydrolases"/>
    <property type="match status" value="1"/>
</dbReference>
<dbReference type="EMBL" id="CP126980">
    <property type="protein sequence ID" value="WIM94536.1"/>
    <property type="molecule type" value="Genomic_DNA"/>
</dbReference>
<dbReference type="Proteomes" id="UP001240150">
    <property type="component" value="Chromosome"/>
</dbReference>
<dbReference type="RefSeq" id="WP_284915754.1">
    <property type="nucleotide sequence ID" value="NZ_CP126980.1"/>
</dbReference>
<dbReference type="SUPFAM" id="SSF48371">
    <property type="entry name" value="ARM repeat"/>
    <property type="match status" value="3"/>
</dbReference>
<dbReference type="Gene3D" id="3.40.50.300">
    <property type="entry name" value="P-loop containing nucleotide triphosphate hydrolases"/>
    <property type="match status" value="1"/>
</dbReference>
<dbReference type="InterPro" id="IPR011989">
    <property type="entry name" value="ARM-like"/>
</dbReference>
<protein>
    <submittedName>
        <fullName evidence="2">HEAT repeat domain-containing protein</fullName>
    </submittedName>
</protein>
<keyword evidence="3" id="KW-1185">Reference proteome</keyword>
<evidence type="ECO:0000313" key="2">
    <source>
        <dbReference type="EMBL" id="WIM94536.1"/>
    </source>
</evidence>